<dbReference type="CDD" id="cd01335">
    <property type="entry name" value="Radical_SAM"/>
    <property type="match status" value="1"/>
</dbReference>
<dbReference type="GO" id="GO:0046872">
    <property type="term" value="F:metal ion binding"/>
    <property type="evidence" value="ECO:0007669"/>
    <property type="project" value="UniProtKB-KW"/>
</dbReference>
<dbReference type="GO" id="GO:0051539">
    <property type="term" value="F:4 iron, 4 sulfur cluster binding"/>
    <property type="evidence" value="ECO:0007669"/>
    <property type="project" value="UniProtKB-KW"/>
</dbReference>
<dbReference type="AlphaFoldDB" id="A0A8B5YD11"/>
<organism evidence="8 9">
    <name type="scientific">Bacillus licheniformis</name>
    <dbReference type="NCBI Taxonomy" id="1402"/>
    <lineage>
        <taxon>Bacteria</taxon>
        <taxon>Bacillati</taxon>
        <taxon>Bacillota</taxon>
        <taxon>Bacilli</taxon>
        <taxon>Bacillales</taxon>
        <taxon>Bacillaceae</taxon>
        <taxon>Bacillus</taxon>
    </lineage>
</organism>
<dbReference type="InterPro" id="IPR058240">
    <property type="entry name" value="rSAM_sf"/>
</dbReference>
<dbReference type="PANTHER" id="PTHR30352:SF2">
    <property type="entry name" value="ANAEROBIC RIBONUCLEOSIDE-TRIPHOSPHATE REDUCTASE-ACTIVATING PROTEIN"/>
    <property type="match status" value="1"/>
</dbReference>
<dbReference type="SFLD" id="SFLDF00299">
    <property type="entry name" value="anaerobic_ribonucleoside-triph"/>
    <property type="match status" value="1"/>
</dbReference>
<proteinExistence type="predicted"/>
<evidence type="ECO:0000313" key="7">
    <source>
        <dbReference type="EMBL" id="QPR73509.1"/>
    </source>
</evidence>
<reference evidence="8 9" key="1">
    <citation type="submission" date="2019-06" db="EMBL/GenBank/DDBJ databases">
        <title>Genome sequence analysis of &gt;100 Bacillus licheniformis strains suggests intrinsic resistance to this species.</title>
        <authorList>
            <person name="Wels M."/>
            <person name="Siezen R.J."/>
            <person name="Johansen E."/>
            <person name="Stuer-Lauridsen B."/>
            <person name="Bjerre K."/>
            <person name="Nielsen B.K.K."/>
        </authorList>
    </citation>
    <scope>NUCLEOTIDE SEQUENCE [LARGE SCALE GENOMIC DNA]</scope>
    <source>
        <strain evidence="8 9">BAC-16736</strain>
    </source>
</reference>
<name>A0A8B5YD11_BACLI</name>
<comment type="cofactor">
    <cofactor evidence="1">
        <name>[4Fe-4S] cluster</name>
        <dbReference type="ChEBI" id="CHEBI:49883"/>
    </cofactor>
</comment>
<dbReference type="SFLD" id="SFLDS00029">
    <property type="entry name" value="Radical_SAM"/>
    <property type="match status" value="1"/>
</dbReference>
<dbReference type="InterPro" id="IPR034457">
    <property type="entry name" value="Organic_radical-activating"/>
</dbReference>
<dbReference type="SFLD" id="SFLDG01063">
    <property type="entry name" value="activating_enzymes__group_1"/>
    <property type="match status" value="1"/>
</dbReference>
<dbReference type="SUPFAM" id="SSF102114">
    <property type="entry name" value="Radical SAM enzymes"/>
    <property type="match status" value="1"/>
</dbReference>
<evidence type="ECO:0000256" key="5">
    <source>
        <dbReference type="ARBA" id="ARBA00023004"/>
    </source>
</evidence>
<dbReference type="EMBL" id="NILC01000023">
    <property type="protein sequence ID" value="TWL27569.1"/>
    <property type="molecule type" value="Genomic_DNA"/>
</dbReference>
<evidence type="ECO:0000256" key="2">
    <source>
        <dbReference type="ARBA" id="ARBA00022485"/>
    </source>
</evidence>
<evidence type="ECO:0000313" key="8">
    <source>
        <dbReference type="EMBL" id="TWL27569.1"/>
    </source>
</evidence>
<dbReference type="InterPro" id="IPR012837">
    <property type="entry name" value="NrdG"/>
</dbReference>
<dbReference type="Proteomes" id="UP000435910">
    <property type="component" value="Unassembled WGS sequence"/>
</dbReference>
<protein>
    <submittedName>
        <fullName evidence="8">Anaerobic ribonucleoside-triphosphate reductase-activating protein</fullName>
    </submittedName>
    <submittedName>
        <fullName evidence="7">Radical SAM protein</fullName>
    </submittedName>
</protein>
<accession>A0A8B5YD11</accession>
<evidence type="ECO:0000313" key="9">
    <source>
        <dbReference type="Proteomes" id="UP000435910"/>
    </source>
</evidence>
<evidence type="ECO:0000256" key="1">
    <source>
        <dbReference type="ARBA" id="ARBA00001966"/>
    </source>
</evidence>
<evidence type="ECO:0000256" key="4">
    <source>
        <dbReference type="ARBA" id="ARBA00022723"/>
    </source>
</evidence>
<dbReference type="PANTHER" id="PTHR30352">
    <property type="entry name" value="PYRUVATE FORMATE-LYASE-ACTIVATING ENZYME"/>
    <property type="match status" value="1"/>
</dbReference>
<evidence type="ECO:0000313" key="10">
    <source>
        <dbReference type="Proteomes" id="UP000595038"/>
    </source>
</evidence>
<keyword evidence="2" id="KW-0004">4Fe-4S</keyword>
<dbReference type="GO" id="GO:0043365">
    <property type="term" value="F:[formate-C-acetyltransferase]-activating enzyme activity"/>
    <property type="evidence" value="ECO:0007669"/>
    <property type="project" value="InterPro"/>
</dbReference>
<dbReference type="EMBL" id="CP065647">
    <property type="protein sequence ID" value="QPR73509.1"/>
    <property type="molecule type" value="Genomic_DNA"/>
</dbReference>
<dbReference type="Pfam" id="PF13353">
    <property type="entry name" value="Fer4_12"/>
    <property type="match status" value="1"/>
</dbReference>
<dbReference type="SFLD" id="SFLDG01066">
    <property type="entry name" value="organic_radical-activating_enz"/>
    <property type="match status" value="1"/>
</dbReference>
<dbReference type="GeneID" id="92859257"/>
<evidence type="ECO:0000256" key="3">
    <source>
        <dbReference type="ARBA" id="ARBA00022691"/>
    </source>
</evidence>
<keyword evidence="5" id="KW-0408">Iron</keyword>
<dbReference type="Gene3D" id="3.20.20.70">
    <property type="entry name" value="Aldolase class I"/>
    <property type="match status" value="1"/>
</dbReference>
<reference evidence="7 10" key="2">
    <citation type="submission" date="2020-12" db="EMBL/GenBank/DDBJ databases">
        <title>FDA dAtabase for Regulatory Grade micrObial Sequences (FDA-ARGOS): Supporting development and validation of Infectious Disease Dx tests.</title>
        <authorList>
            <person name="Nelson B."/>
            <person name="Plummer A."/>
            <person name="Tallon L."/>
            <person name="Sadzewicz L."/>
            <person name="Zhao X."/>
            <person name="Boylan J."/>
            <person name="Ott S."/>
            <person name="Bowen H."/>
            <person name="Vavikolanu K."/>
            <person name="Mehta A."/>
            <person name="Aluvathingal J."/>
            <person name="Nadendla S."/>
            <person name="Myers T."/>
            <person name="Yan Y."/>
            <person name="Sichtig H."/>
        </authorList>
    </citation>
    <scope>NUCLEOTIDE SEQUENCE [LARGE SCALE GENOMIC DNA]</scope>
    <source>
        <strain evidence="7 10">FDAARGOS_923</strain>
    </source>
</reference>
<evidence type="ECO:0000256" key="6">
    <source>
        <dbReference type="ARBA" id="ARBA00023014"/>
    </source>
</evidence>
<dbReference type="Proteomes" id="UP000595038">
    <property type="component" value="Chromosome"/>
</dbReference>
<dbReference type="InterPro" id="IPR007197">
    <property type="entry name" value="rSAM"/>
</dbReference>
<dbReference type="GO" id="GO:0004748">
    <property type="term" value="F:ribonucleoside-diphosphate reductase activity, thioredoxin disulfide as acceptor"/>
    <property type="evidence" value="ECO:0007669"/>
    <property type="project" value="TreeGrafter"/>
</dbReference>
<keyword evidence="4" id="KW-0479">Metal-binding</keyword>
<gene>
    <name evidence="8" type="ORF">CHCC16736_2890</name>
    <name evidence="7" type="ORF">I6G80_04370</name>
</gene>
<keyword evidence="3" id="KW-0949">S-adenosyl-L-methionine</keyword>
<sequence length="209" mass="23747">MKIRIHRFLPLTEAEGPGKRACLWVQGCSVRCEGCGVPWTWSDKGGKDISVDDLFKKIVDSKKENNIEGVTFLGGEPMDQAEALAELADKIKIAGLSILTFSGRYLEDIKSNPRKGQLELLELTDLFIDGPFEKENIDLSRPWTGSSNQRYHFLTERYRYLEGQLQSISNKIEVRLEPDGTVSINGMIRQEQLQSLYEELSKHKVSNRN</sequence>
<keyword evidence="6" id="KW-0411">Iron-sulfur</keyword>
<dbReference type="InterPro" id="IPR013785">
    <property type="entry name" value="Aldolase_TIM"/>
</dbReference>
<dbReference type="RefSeq" id="WP_009329887.1">
    <property type="nucleotide sequence ID" value="NZ_BEXU01000002.1"/>
</dbReference>